<sequence length="610" mass="66927">MQLPESLQPWRLWLDWFDSELVPAVGDLLSRVHPLLGPIREQDTAGQPEFEGLGDLRRRGNYEHLLATEWLLADELPDEFLRRAANGEHLFLAPARQAHRANRLIIALFDAGPRQLGSPRLAQLAMLILLARRAAQAGGELRWGLLQAPGKLLPLESSAQLKKLLSSRCYQSPSAADIDEWHAAIARLPSPPGECWLIGPPGLREQSRTLPAPRHAMLWRTPESGGLELDLGNGKLRLPLPEEKAAVRLLKGQFKNEAGAQLNQASSQRLSLLAAPLLSPDGARIAAPLLDERGVLLIQLPNLSRPDTKAKSSPVRWSARRPPLTLTFAGRQLCGIVSAEEKLHFWQLPDFESVELPSRETLLIPPGTAARLPCAWITSSTGNRLFLLDKAGRLVYWTARRSLLAKERSAQPAITKTLDLDVLGMSAVNGDTGLTYIRRHGQLLQWVTVDGALQDPRTVALGPAPEKNPAVFFASLRQSNRGLLRQACAVQEKTHKQDAWRVHPGVDAPAETWRIPANWSVVGLHLSSESHQAGLVVLNASRLSVSLLHRDGLDTLYTAPRPIARLSVATQAGVVAMLTDDRQLIVHSITPPRLLLHLHSASESAAKAQA</sequence>
<gene>
    <name evidence="1" type="ORF">LMG3458_01621</name>
</gene>
<protein>
    <submittedName>
        <fullName evidence="1">Uncharacterized protein</fullName>
    </submittedName>
</protein>
<dbReference type="EMBL" id="CADIJO010000004">
    <property type="protein sequence ID" value="CAB3681070.1"/>
    <property type="molecule type" value="Genomic_DNA"/>
</dbReference>
<dbReference type="AlphaFoldDB" id="A0A6S6ZJ00"/>
<evidence type="ECO:0000313" key="2">
    <source>
        <dbReference type="Proteomes" id="UP000494111"/>
    </source>
</evidence>
<evidence type="ECO:0000313" key="1">
    <source>
        <dbReference type="EMBL" id="CAB3681070.1"/>
    </source>
</evidence>
<name>A0A6S6ZJ00_9BURK</name>
<proteinExistence type="predicted"/>
<dbReference type="Proteomes" id="UP000494111">
    <property type="component" value="Unassembled WGS sequence"/>
</dbReference>
<dbReference type="RefSeq" id="WP_175192337.1">
    <property type="nucleotide sequence ID" value="NZ_CADIJO010000004.1"/>
</dbReference>
<organism evidence="1 2">
    <name type="scientific">Achromobacter deleyi</name>
    <dbReference type="NCBI Taxonomy" id="1353891"/>
    <lineage>
        <taxon>Bacteria</taxon>
        <taxon>Pseudomonadati</taxon>
        <taxon>Pseudomonadota</taxon>
        <taxon>Betaproteobacteria</taxon>
        <taxon>Burkholderiales</taxon>
        <taxon>Alcaligenaceae</taxon>
        <taxon>Achromobacter</taxon>
    </lineage>
</organism>
<reference evidence="1 2" key="1">
    <citation type="submission" date="2020-04" db="EMBL/GenBank/DDBJ databases">
        <authorList>
            <person name="De Canck E."/>
        </authorList>
    </citation>
    <scope>NUCLEOTIDE SEQUENCE [LARGE SCALE GENOMIC DNA]</scope>
    <source>
        <strain evidence="1 2">LMG 3458</strain>
    </source>
</reference>
<accession>A0A6S6ZJ00</accession>